<dbReference type="NCBIfam" id="TIGR03635">
    <property type="entry name" value="uS17_bact"/>
    <property type="match status" value="1"/>
</dbReference>
<name>A0ABU1JG23_9PROT</name>
<dbReference type="EMBL" id="JAVDPW010000001">
    <property type="protein sequence ID" value="MDR6287566.1"/>
    <property type="molecule type" value="Genomic_DNA"/>
</dbReference>
<sequence length="93" mass="10276">MPRRVLNGTVVSDKTDKTVTVLVERNLMHPVYKKFIKRTKRYLAHDEANACKVGDRVSIIETRPISKRKTWLVLSEAEASAIGTSPAPAVSGA</sequence>
<evidence type="ECO:0000256" key="6">
    <source>
        <dbReference type="HAMAP-Rule" id="MF_01345"/>
    </source>
</evidence>
<dbReference type="SUPFAM" id="SSF50249">
    <property type="entry name" value="Nucleic acid-binding proteins"/>
    <property type="match status" value="1"/>
</dbReference>
<dbReference type="Proteomes" id="UP001262410">
    <property type="component" value="Unassembled WGS sequence"/>
</dbReference>
<evidence type="ECO:0000256" key="7">
    <source>
        <dbReference type="RuleBase" id="RU003872"/>
    </source>
</evidence>
<dbReference type="Gene3D" id="2.40.50.140">
    <property type="entry name" value="Nucleic acid-binding proteins"/>
    <property type="match status" value="1"/>
</dbReference>
<protein>
    <recommendedName>
        <fullName evidence="6">Small ribosomal subunit protein uS17</fullName>
    </recommendedName>
</protein>
<keyword evidence="5 6" id="KW-0687">Ribonucleoprotein</keyword>
<evidence type="ECO:0000313" key="8">
    <source>
        <dbReference type="EMBL" id="MDR6287566.1"/>
    </source>
</evidence>
<dbReference type="PANTHER" id="PTHR10744">
    <property type="entry name" value="40S RIBOSOMAL PROTEIN S11 FAMILY MEMBER"/>
    <property type="match status" value="1"/>
</dbReference>
<keyword evidence="2 6" id="KW-0699">rRNA-binding</keyword>
<dbReference type="PANTHER" id="PTHR10744:SF1">
    <property type="entry name" value="SMALL RIBOSOMAL SUBUNIT PROTEIN US17M"/>
    <property type="match status" value="1"/>
</dbReference>
<dbReference type="InterPro" id="IPR019984">
    <property type="entry name" value="Ribosomal_uS17_bact/chlr"/>
</dbReference>
<accession>A0ABU1JG23</accession>
<dbReference type="InterPro" id="IPR000266">
    <property type="entry name" value="Ribosomal_uS17"/>
</dbReference>
<dbReference type="InterPro" id="IPR019979">
    <property type="entry name" value="Ribosomal_uS17_CS"/>
</dbReference>
<evidence type="ECO:0000256" key="2">
    <source>
        <dbReference type="ARBA" id="ARBA00022730"/>
    </source>
</evidence>
<reference evidence="8 9" key="1">
    <citation type="submission" date="2023-07" db="EMBL/GenBank/DDBJ databases">
        <title>Sorghum-associated microbial communities from plants grown in Nebraska, USA.</title>
        <authorList>
            <person name="Schachtman D."/>
        </authorList>
    </citation>
    <scope>NUCLEOTIDE SEQUENCE [LARGE SCALE GENOMIC DNA]</scope>
    <source>
        <strain evidence="8 9">584</strain>
    </source>
</reference>
<dbReference type="PROSITE" id="PS00056">
    <property type="entry name" value="RIBOSOMAL_S17"/>
    <property type="match status" value="1"/>
</dbReference>
<comment type="similarity">
    <text evidence="1 6 7">Belongs to the universal ribosomal protein uS17 family.</text>
</comment>
<dbReference type="PRINTS" id="PR00973">
    <property type="entry name" value="RIBOSOMALS17"/>
</dbReference>
<gene>
    <name evidence="6" type="primary">rpsQ</name>
    <name evidence="8" type="ORF">E9232_000065</name>
</gene>
<keyword evidence="9" id="KW-1185">Reference proteome</keyword>
<dbReference type="RefSeq" id="WP_309791389.1">
    <property type="nucleotide sequence ID" value="NZ_JAVDPW010000001.1"/>
</dbReference>
<evidence type="ECO:0000313" key="9">
    <source>
        <dbReference type="Proteomes" id="UP001262410"/>
    </source>
</evidence>
<dbReference type="InterPro" id="IPR012340">
    <property type="entry name" value="NA-bd_OB-fold"/>
</dbReference>
<evidence type="ECO:0000256" key="5">
    <source>
        <dbReference type="ARBA" id="ARBA00023274"/>
    </source>
</evidence>
<evidence type="ECO:0000256" key="3">
    <source>
        <dbReference type="ARBA" id="ARBA00022884"/>
    </source>
</evidence>
<comment type="caution">
    <text evidence="8">The sequence shown here is derived from an EMBL/GenBank/DDBJ whole genome shotgun (WGS) entry which is preliminary data.</text>
</comment>
<dbReference type="HAMAP" id="MF_01345_B">
    <property type="entry name" value="Ribosomal_uS17_B"/>
    <property type="match status" value="1"/>
</dbReference>
<comment type="function">
    <text evidence="6">One of the primary rRNA binding proteins, it binds specifically to the 5'-end of 16S ribosomal RNA.</text>
</comment>
<dbReference type="Pfam" id="PF00366">
    <property type="entry name" value="Ribosomal_S17"/>
    <property type="match status" value="1"/>
</dbReference>
<dbReference type="GO" id="GO:0005840">
    <property type="term" value="C:ribosome"/>
    <property type="evidence" value="ECO:0007669"/>
    <property type="project" value="UniProtKB-KW"/>
</dbReference>
<dbReference type="CDD" id="cd00364">
    <property type="entry name" value="Ribosomal_uS17"/>
    <property type="match status" value="1"/>
</dbReference>
<organism evidence="8 9">
    <name type="scientific">Inquilinus ginsengisoli</name>
    <dbReference type="NCBI Taxonomy" id="363840"/>
    <lineage>
        <taxon>Bacteria</taxon>
        <taxon>Pseudomonadati</taxon>
        <taxon>Pseudomonadota</taxon>
        <taxon>Alphaproteobacteria</taxon>
        <taxon>Rhodospirillales</taxon>
        <taxon>Rhodospirillaceae</taxon>
        <taxon>Inquilinus</taxon>
    </lineage>
</organism>
<evidence type="ECO:0000256" key="4">
    <source>
        <dbReference type="ARBA" id="ARBA00022980"/>
    </source>
</evidence>
<evidence type="ECO:0000256" key="1">
    <source>
        <dbReference type="ARBA" id="ARBA00010254"/>
    </source>
</evidence>
<keyword evidence="3 6" id="KW-0694">RNA-binding</keyword>
<proteinExistence type="inferred from homology"/>
<comment type="subunit">
    <text evidence="6">Part of the 30S ribosomal subunit.</text>
</comment>
<dbReference type="NCBIfam" id="NF004123">
    <property type="entry name" value="PRK05610.1"/>
    <property type="match status" value="1"/>
</dbReference>
<keyword evidence="4 6" id="KW-0689">Ribosomal protein</keyword>